<dbReference type="Gene3D" id="1.10.260.40">
    <property type="entry name" value="lambda repressor-like DNA-binding domains"/>
    <property type="match status" value="1"/>
</dbReference>
<dbReference type="RefSeq" id="WP_246953094.1">
    <property type="nucleotide sequence ID" value="NZ_JALKII010000009.1"/>
</dbReference>
<dbReference type="SUPFAM" id="SSF47413">
    <property type="entry name" value="lambda repressor-like DNA-binding domains"/>
    <property type="match status" value="1"/>
</dbReference>
<protein>
    <submittedName>
        <fullName evidence="3">Helix-turn-helix domain-containing protein</fullName>
    </submittedName>
</protein>
<sequence length="125" mass="14041">MKLTQLFDEALLAELGRRLRLYRIQAEQTQEALADRARISRSTLSKIEQGKVVKLPEFLAVLEALDLLDALDHAIPDPARSPLLRYAKAAGTLPQRVRRSKPRHTAEQSTLWPEDLRAGTTGDES</sequence>
<evidence type="ECO:0000313" key="4">
    <source>
        <dbReference type="Proteomes" id="UP001165524"/>
    </source>
</evidence>
<dbReference type="CDD" id="cd00093">
    <property type="entry name" value="HTH_XRE"/>
    <property type="match status" value="1"/>
</dbReference>
<reference evidence="3" key="1">
    <citation type="submission" date="2022-04" db="EMBL/GenBank/DDBJ databases">
        <title>Alcanivorax sp. CY1518 draft genome sequence.</title>
        <authorList>
            <person name="Zhao G."/>
            <person name="An M."/>
        </authorList>
    </citation>
    <scope>NUCLEOTIDE SEQUENCE</scope>
    <source>
        <strain evidence="3">CY1518</strain>
    </source>
</reference>
<dbReference type="InterPro" id="IPR001387">
    <property type="entry name" value="Cro/C1-type_HTH"/>
</dbReference>
<proteinExistence type="predicted"/>
<name>A0ABT0E9D6_9GAMM</name>
<dbReference type="Pfam" id="PF13560">
    <property type="entry name" value="HTH_31"/>
    <property type="match status" value="1"/>
</dbReference>
<evidence type="ECO:0000256" key="1">
    <source>
        <dbReference type="SAM" id="MobiDB-lite"/>
    </source>
</evidence>
<evidence type="ECO:0000259" key="2">
    <source>
        <dbReference type="PROSITE" id="PS50943"/>
    </source>
</evidence>
<comment type="caution">
    <text evidence="3">The sequence shown here is derived from an EMBL/GenBank/DDBJ whole genome shotgun (WGS) entry which is preliminary data.</text>
</comment>
<dbReference type="EMBL" id="JALKII010000009">
    <property type="protein sequence ID" value="MCK0538453.1"/>
    <property type="molecule type" value="Genomic_DNA"/>
</dbReference>
<evidence type="ECO:0000313" key="3">
    <source>
        <dbReference type="EMBL" id="MCK0538453.1"/>
    </source>
</evidence>
<dbReference type="SMART" id="SM00530">
    <property type="entry name" value="HTH_XRE"/>
    <property type="match status" value="1"/>
</dbReference>
<accession>A0ABT0E9D6</accession>
<feature type="domain" description="HTH cro/C1-type" evidence="2">
    <location>
        <begin position="19"/>
        <end position="71"/>
    </location>
</feature>
<organism evidence="3 4">
    <name type="scientific">Alcanivorax quisquiliarum</name>
    <dbReference type="NCBI Taxonomy" id="2933565"/>
    <lineage>
        <taxon>Bacteria</taxon>
        <taxon>Pseudomonadati</taxon>
        <taxon>Pseudomonadota</taxon>
        <taxon>Gammaproteobacteria</taxon>
        <taxon>Oceanospirillales</taxon>
        <taxon>Alcanivoracaceae</taxon>
        <taxon>Alcanivorax</taxon>
    </lineage>
</organism>
<feature type="region of interest" description="Disordered" evidence="1">
    <location>
        <begin position="94"/>
        <end position="125"/>
    </location>
</feature>
<keyword evidence="4" id="KW-1185">Reference proteome</keyword>
<dbReference type="PROSITE" id="PS50943">
    <property type="entry name" value="HTH_CROC1"/>
    <property type="match status" value="1"/>
</dbReference>
<dbReference type="Proteomes" id="UP001165524">
    <property type="component" value="Unassembled WGS sequence"/>
</dbReference>
<gene>
    <name evidence="3" type="ORF">MU846_12110</name>
</gene>
<dbReference type="InterPro" id="IPR010982">
    <property type="entry name" value="Lambda_DNA-bd_dom_sf"/>
</dbReference>